<keyword evidence="5 8" id="KW-0862">Zinc</keyword>
<dbReference type="GO" id="GO:0006518">
    <property type="term" value="P:peptide metabolic process"/>
    <property type="evidence" value="ECO:0007669"/>
    <property type="project" value="TreeGrafter"/>
</dbReference>
<dbReference type="OMA" id="YSTHANY"/>
<dbReference type="InterPro" id="IPR024077">
    <property type="entry name" value="Neurolysin/TOP_dom2"/>
</dbReference>
<reference evidence="11" key="1">
    <citation type="journal article" date="2012" name="Science">
        <title>The Paleozoic origin of enzymatic lignin decomposition reconstructed from 31 fungal genomes.</title>
        <authorList>
            <person name="Floudas D."/>
            <person name="Binder M."/>
            <person name="Riley R."/>
            <person name="Barry K."/>
            <person name="Blanchette R.A."/>
            <person name="Henrissat B."/>
            <person name="Martinez A.T."/>
            <person name="Otillar R."/>
            <person name="Spatafora J.W."/>
            <person name="Yadav J.S."/>
            <person name="Aerts A."/>
            <person name="Benoit I."/>
            <person name="Boyd A."/>
            <person name="Carlson A."/>
            <person name="Copeland A."/>
            <person name="Coutinho P.M."/>
            <person name="de Vries R.P."/>
            <person name="Ferreira P."/>
            <person name="Findley K."/>
            <person name="Foster B."/>
            <person name="Gaskell J."/>
            <person name="Glotzer D."/>
            <person name="Gorecki P."/>
            <person name="Heitman J."/>
            <person name="Hesse C."/>
            <person name="Hori C."/>
            <person name="Igarashi K."/>
            <person name="Jurgens J.A."/>
            <person name="Kallen N."/>
            <person name="Kersten P."/>
            <person name="Kohler A."/>
            <person name="Kuees U."/>
            <person name="Kumar T.K.A."/>
            <person name="Kuo A."/>
            <person name="LaButti K."/>
            <person name="Larrondo L.F."/>
            <person name="Lindquist E."/>
            <person name="Ling A."/>
            <person name="Lombard V."/>
            <person name="Lucas S."/>
            <person name="Lundell T."/>
            <person name="Martin R."/>
            <person name="McLaughlin D.J."/>
            <person name="Morgenstern I."/>
            <person name="Morin E."/>
            <person name="Murat C."/>
            <person name="Nagy L.G."/>
            <person name="Nolan M."/>
            <person name="Ohm R.A."/>
            <person name="Patyshakuliyeva A."/>
            <person name="Rokas A."/>
            <person name="Ruiz-Duenas F.J."/>
            <person name="Sabat G."/>
            <person name="Salamov A."/>
            <person name="Samejima M."/>
            <person name="Schmutz J."/>
            <person name="Slot J.C."/>
            <person name="St John F."/>
            <person name="Stenlid J."/>
            <person name="Sun H."/>
            <person name="Sun S."/>
            <person name="Syed K."/>
            <person name="Tsang A."/>
            <person name="Wiebenga A."/>
            <person name="Young D."/>
            <person name="Pisabarro A."/>
            <person name="Eastwood D.C."/>
            <person name="Martin F."/>
            <person name="Cullen D."/>
            <person name="Grigoriev I.V."/>
            <person name="Hibbett D.S."/>
        </authorList>
    </citation>
    <scope>NUCLEOTIDE SEQUENCE [LARGE SCALE GENOMIC DNA]</scope>
    <source>
        <strain evidence="11">RWD-64-598 SS2</strain>
    </source>
</reference>
<sequence>MTQVTWFLAESLAGPASAPSLKLQRGECECLYIISGYGKREENGKILYDVKFKTPDIFPLCFKFAHNPEVRKCAIEAHEDRLSVNALLLGRPLELHREIAGLLGYKTWADYSTEPKMVKSGKNAEDFLGDLETRLRLLSEKERGALIQLKKEVHGKRGLPFDGIFNFWDYRYYDHIYIKKTLDLDDSLIKEYFPVAVVVVVPAILEIYQKLLGVRFVEVKGDKKDVWHPSIRRLGGQRKGRFGFRWILLLGPLPSRCQVLACRRLAPPRPRYP</sequence>
<dbReference type="OrthoDB" id="534666at2759"/>
<dbReference type="GO" id="GO:0004222">
    <property type="term" value="F:metalloendopeptidase activity"/>
    <property type="evidence" value="ECO:0007669"/>
    <property type="project" value="InterPro"/>
</dbReference>
<evidence type="ECO:0000256" key="3">
    <source>
        <dbReference type="ARBA" id="ARBA00022723"/>
    </source>
</evidence>
<accession>A0A5M3MJF3</accession>
<keyword evidence="11" id="KW-1185">Reference proteome</keyword>
<dbReference type="Proteomes" id="UP000053558">
    <property type="component" value="Unassembled WGS sequence"/>
</dbReference>
<comment type="caution">
    <text evidence="10">The sequence shown here is derived from an EMBL/GenBank/DDBJ whole genome shotgun (WGS) entry which is preliminary data.</text>
</comment>
<evidence type="ECO:0000256" key="4">
    <source>
        <dbReference type="ARBA" id="ARBA00022801"/>
    </source>
</evidence>
<evidence type="ECO:0000256" key="7">
    <source>
        <dbReference type="ARBA" id="ARBA00025208"/>
    </source>
</evidence>
<keyword evidence="2 8" id="KW-0645">Protease</keyword>
<dbReference type="InterPro" id="IPR045090">
    <property type="entry name" value="Pept_M3A_M3B"/>
</dbReference>
<dbReference type="KEGG" id="cput:CONPUDRAFT_166687"/>
<dbReference type="GO" id="GO:0005758">
    <property type="term" value="C:mitochondrial intermembrane space"/>
    <property type="evidence" value="ECO:0007669"/>
    <property type="project" value="TreeGrafter"/>
</dbReference>
<dbReference type="EMBL" id="JH711581">
    <property type="protein sequence ID" value="EIW78755.1"/>
    <property type="molecule type" value="Genomic_DNA"/>
</dbReference>
<keyword evidence="6 8" id="KW-0482">Metalloprotease</keyword>
<keyword evidence="4 8" id="KW-0378">Hydrolase</keyword>
<evidence type="ECO:0000313" key="11">
    <source>
        <dbReference type="Proteomes" id="UP000053558"/>
    </source>
</evidence>
<proteinExistence type="inferred from homology"/>
<feature type="domain" description="Peptidase M3A/M3B catalytic" evidence="9">
    <location>
        <begin position="65"/>
        <end position="233"/>
    </location>
</feature>
<comment type="function">
    <text evidence="7">Cleaves proteins, imported into the mitochondrion, to their mature size. While most mitochondrial precursor proteins are processed to the mature form in one step by mitochondrial processing peptidase (MPP), the sequential cleavage by MIP of an octapeptide after initial processing by MPP is a required step for a subgroup of nuclear-encoded precursor proteins destined for the matrix or the inner membrane.</text>
</comment>
<evidence type="ECO:0000313" key="10">
    <source>
        <dbReference type="EMBL" id="EIW78755.1"/>
    </source>
</evidence>
<dbReference type="GO" id="GO:0046872">
    <property type="term" value="F:metal ion binding"/>
    <property type="evidence" value="ECO:0007669"/>
    <property type="project" value="UniProtKB-UniRule"/>
</dbReference>
<protein>
    <submittedName>
        <fullName evidence="10">Metalloprotease</fullName>
    </submittedName>
</protein>
<evidence type="ECO:0000256" key="1">
    <source>
        <dbReference type="ARBA" id="ARBA00006040"/>
    </source>
</evidence>
<evidence type="ECO:0000256" key="8">
    <source>
        <dbReference type="RuleBase" id="RU003435"/>
    </source>
</evidence>
<evidence type="ECO:0000256" key="2">
    <source>
        <dbReference type="ARBA" id="ARBA00022670"/>
    </source>
</evidence>
<gene>
    <name evidence="10" type="ORF">CONPUDRAFT_166687</name>
</gene>
<evidence type="ECO:0000259" key="9">
    <source>
        <dbReference type="Pfam" id="PF01432"/>
    </source>
</evidence>
<dbReference type="PANTHER" id="PTHR11804">
    <property type="entry name" value="PROTEASE M3 THIMET OLIGOPEPTIDASE-RELATED"/>
    <property type="match status" value="1"/>
</dbReference>
<comment type="similarity">
    <text evidence="1 8">Belongs to the peptidase M3 family.</text>
</comment>
<dbReference type="Gene3D" id="1.10.1370.10">
    <property type="entry name" value="Neurolysin, domain 3"/>
    <property type="match status" value="1"/>
</dbReference>
<organism evidence="10 11">
    <name type="scientific">Coniophora puteana (strain RWD-64-598)</name>
    <name type="common">Brown rot fungus</name>
    <dbReference type="NCBI Taxonomy" id="741705"/>
    <lineage>
        <taxon>Eukaryota</taxon>
        <taxon>Fungi</taxon>
        <taxon>Dikarya</taxon>
        <taxon>Basidiomycota</taxon>
        <taxon>Agaricomycotina</taxon>
        <taxon>Agaricomycetes</taxon>
        <taxon>Agaricomycetidae</taxon>
        <taxon>Boletales</taxon>
        <taxon>Coniophorineae</taxon>
        <taxon>Coniophoraceae</taxon>
        <taxon>Coniophora</taxon>
    </lineage>
</organism>
<name>A0A5M3MJF3_CONPW</name>
<dbReference type="RefSeq" id="XP_007770554.1">
    <property type="nucleotide sequence ID" value="XM_007772364.1"/>
</dbReference>
<dbReference type="GO" id="GO:0006508">
    <property type="term" value="P:proteolysis"/>
    <property type="evidence" value="ECO:0007669"/>
    <property type="project" value="UniProtKB-KW"/>
</dbReference>
<keyword evidence="3 8" id="KW-0479">Metal-binding</keyword>
<dbReference type="GeneID" id="19205612"/>
<evidence type="ECO:0000256" key="5">
    <source>
        <dbReference type="ARBA" id="ARBA00022833"/>
    </source>
</evidence>
<evidence type="ECO:0000256" key="6">
    <source>
        <dbReference type="ARBA" id="ARBA00023049"/>
    </source>
</evidence>
<dbReference type="Pfam" id="PF01432">
    <property type="entry name" value="Peptidase_M3"/>
    <property type="match status" value="1"/>
</dbReference>
<dbReference type="SUPFAM" id="SSF55486">
    <property type="entry name" value="Metalloproteases ('zincins'), catalytic domain"/>
    <property type="match status" value="1"/>
</dbReference>
<dbReference type="AlphaFoldDB" id="A0A5M3MJF3"/>
<dbReference type="InterPro" id="IPR001567">
    <property type="entry name" value="Pept_M3A_M3B_dom"/>
</dbReference>
<dbReference type="PANTHER" id="PTHR11804:SF84">
    <property type="entry name" value="SACCHAROLYSIN"/>
    <property type="match status" value="1"/>
</dbReference>
<comment type="cofactor">
    <cofactor evidence="8">
        <name>Zn(2+)</name>
        <dbReference type="ChEBI" id="CHEBI:29105"/>
    </cofactor>
    <text evidence="8">Binds 1 zinc ion.</text>
</comment>